<dbReference type="EMBL" id="FRFD01000003">
    <property type="protein sequence ID" value="SHO45734.1"/>
    <property type="molecule type" value="Genomic_DNA"/>
</dbReference>
<dbReference type="PROSITE" id="PS51831">
    <property type="entry name" value="HD"/>
    <property type="match status" value="1"/>
</dbReference>
<dbReference type="InterPro" id="IPR051094">
    <property type="entry name" value="Diverse_Catalytic_Enzymes"/>
</dbReference>
<keyword evidence="5" id="KW-0408">Iron</keyword>
<feature type="domain" description="HD" evidence="7">
    <location>
        <begin position="21"/>
        <end position="136"/>
    </location>
</feature>
<evidence type="ECO:0000256" key="3">
    <source>
        <dbReference type="ARBA" id="ARBA00022741"/>
    </source>
</evidence>
<sequence length="196" mass="22459">MMKEDLYQLEKSLEDILPKKRYLHSLGVMTTAFSMALAFGADYKKAVLAGLLHDCAKYMTGEEMLKECIDKGVPVKQVEMLKPDLLHAKLGAFYAKTVYNIEDEEILSAITWHTTGKPDMTTLEKIIFVADYIEPNRTLSDIFNLDDIRKLSFENLDEAVYRILGDTIAYLMESGKLIDETTADTYNFYKRKLCKE</sequence>
<dbReference type="GO" id="GO:0008803">
    <property type="term" value="F:bis(5'-nucleosyl)-tetraphosphatase (symmetrical) activity"/>
    <property type="evidence" value="ECO:0007669"/>
    <property type="project" value="UniProtKB-EC"/>
</dbReference>
<reference evidence="8 9" key="1">
    <citation type="submission" date="2016-12" db="EMBL/GenBank/DDBJ databases">
        <authorList>
            <person name="Song W.-J."/>
            <person name="Kurnit D.M."/>
        </authorList>
    </citation>
    <scope>NUCLEOTIDE SEQUENCE [LARGE SCALE GENOMIC DNA]</scope>
    <source>
        <strain evidence="8 9">DSM 12503</strain>
    </source>
</reference>
<dbReference type="SUPFAM" id="SSF109604">
    <property type="entry name" value="HD-domain/PDEase-like"/>
    <property type="match status" value="1"/>
</dbReference>
<evidence type="ECO:0000256" key="2">
    <source>
        <dbReference type="ARBA" id="ARBA00022723"/>
    </source>
</evidence>
<comment type="catalytic activity">
    <reaction evidence="6">
        <text>P(1),P(4)-bis(5'-adenosyl) tetraphosphate + H2O = 2 ADP + 2 H(+)</text>
        <dbReference type="Rhea" id="RHEA:24252"/>
        <dbReference type="ChEBI" id="CHEBI:15377"/>
        <dbReference type="ChEBI" id="CHEBI:15378"/>
        <dbReference type="ChEBI" id="CHEBI:58141"/>
        <dbReference type="ChEBI" id="CHEBI:456216"/>
        <dbReference type="EC" id="3.6.1.41"/>
    </reaction>
</comment>
<dbReference type="NCBIfam" id="TIGR00488">
    <property type="entry name" value="bis(5'-nucleosyl)-tetraphosphatase (symmetrical) YqeK"/>
    <property type="match status" value="1"/>
</dbReference>
<dbReference type="PANTHER" id="PTHR35795:SF1">
    <property type="entry name" value="BIS(5'-NUCLEOSYL)-TETRAPHOSPHATASE, SYMMETRICAL"/>
    <property type="match status" value="1"/>
</dbReference>
<dbReference type="GO" id="GO:0046872">
    <property type="term" value="F:metal ion binding"/>
    <property type="evidence" value="ECO:0007669"/>
    <property type="project" value="UniProtKB-KW"/>
</dbReference>
<keyword evidence="9" id="KW-1185">Reference proteome</keyword>
<dbReference type="STRING" id="1121345.SAMN02745217_01050"/>
<evidence type="ECO:0000256" key="5">
    <source>
        <dbReference type="ARBA" id="ARBA00023004"/>
    </source>
</evidence>
<keyword evidence="4 8" id="KW-0378">Hydrolase</keyword>
<dbReference type="SMART" id="SM00471">
    <property type="entry name" value="HDc"/>
    <property type="match status" value="1"/>
</dbReference>
<evidence type="ECO:0000256" key="1">
    <source>
        <dbReference type="ARBA" id="ARBA00012506"/>
    </source>
</evidence>
<gene>
    <name evidence="8" type="ORF">SAMN02745217_01050</name>
</gene>
<proteinExistence type="predicted"/>
<dbReference type="InterPro" id="IPR003607">
    <property type="entry name" value="HD/PDEase_dom"/>
</dbReference>
<dbReference type="InterPro" id="IPR005249">
    <property type="entry name" value="YqeK"/>
</dbReference>
<evidence type="ECO:0000313" key="9">
    <source>
        <dbReference type="Proteomes" id="UP000184612"/>
    </source>
</evidence>
<dbReference type="CDD" id="cd00077">
    <property type="entry name" value="HDc"/>
    <property type="match status" value="1"/>
</dbReference>
<dbReference type="OrthoDB" id="5295945at2"/>
<dbReference type="Gene3D" id="1.10.3210.10">
    <property type="entry name" value="Hypothetical protein af1432"/>
    <property type="match status" value="1"/>
</dbReference>
<keyword evidence="3" id="KW-0547">Nucleotide-binding</keyword>
<protein>
    <recommendedName>
        <fullName evidence="1">bis(5'-nucleosyl)-tetraphosphatase (symmetrical)</fullName>
        <ecNumber evidence="1">3.6.1.41</ecNumber>
    </recommendedName>
</protein>
<evidence type="ECO:0000259" key="7">
    <source>
        <dbReference type="PROSITE" id="PS51831"/>
    </source>
</evidence>
<dbReference type="EC" id="3.6.1.41" evidence="1"/>
<dbReference type="PANTHER" id="PTHR35795">
    <property type="entry name" value="SLR1885 PROTEIN"/>
    <property type="match status" value="1"/>
</dbReference>
<dbReference type="GO" id="GO:0000166">
    <property type="term" value="F:nucleotide binding"/>
    <property type="evidence" value="ECO:0007669"/>
    <property type="project" value="UniProtKB-KW"/>
</dbReference>
<organism evidence="8 9">
    <name type="scientific">Anaerocolumna xylanovorans DSM 12503</name>
    <dbReference type="NCBI Taxonomy" id="1121345"/>
    <lineage>
        <taxon>Bacteria</taxon>
        <taxon>Bacillati</taxon>
        <taxon>Bacillota</taxon>
        <taxon>Clostridia</taxon>
        <taxon>Lachnospirales</taxon>
        <taxon>Lachnospiraceae</taxon>
        <taxon>Anaerocolumna</taxon>
    </lineage>
</organism>
<keyword evidence="2" id="KW-0479">Metal-binding</keyword>
<dbReference type="Proteomes" id="UP000184612">
    <property type="component" value="Unassembled WGS sequence"/>
</dbReference>
<accession>A0A1M7Y1L8</accession>
<dbReference type="Pfam" id="PF01966">
    <property type="entry name" value="HD"/>
    <property type="match status" value="1"/>
</dbReference>
<dbReference type="RefSeq" id="WP_084558457.1">
    <property type="nucleotide sequence ID" value="NZ_FRFD01000003.1"/>
</dbReference>
<dbReference type="InterPro" id="IPR006674">
    <property type="entry name" value="HD_domain"/>
</dbReference>
<evidence type="ECO:0000256" key="6">
    <source>
        <dbReference type="ARBA" id="ARBA00049417"/>
    </source>
</evidence>
<evidence type="ECO:0000256" key="4">
    <source>
        <dbReference type="ARBA" id="ARBA00022801"/>
    </source>
</evidence>
<evidence type="ECO:0000313" key="8">
    <source>
        <dbReference type="EMBL" id="SHO45734.1"/>
    </source>
</evidence>
<name>A0A1M7Y1L8_9FIRM</name>
<dbReference type="AlphaFoldDB" id="A0A1M7Y1L8"/>